<evidence type="ECO:0000259" key="2">
    <source>
        <dbReference type="Pfam" id="PF13843"/>
    </source>
</evidence>
<dbReference type="PANTHER" id="PTHR46599:SF3">
    <property type="entry name" value="PIGGYBAC TRANSPOSABLE ELEMENT-DERIVED PROTEIN 4"/>
    <property type="match status" value="1"/>
</dbReference>
<comment type="caution">
    <text evidence="3">The sequence shown here is derived from an EMBL/GenBank/DDBJ whole genome shotgun (WGS) entry which is preliminary data.</text>
</comment>
<evidence type="ECO:0000256" key="1">
    <source>
        <dbReference type="SAM" id="Phobius"/>
    </source>
</evidence>
<reference evidence="3" key="1">
    <citation type="journal article" date="2023" name="Insect Mol. Biol.">
        <title>Genome sequencing provides insights into the evolution of gene families encoding plant cell wall-degrading enzymes in longhorned beetles.</title>
        <authorList>
            <person name="Shin N.R."/>
            <person name="Okamura Y."/>
            <person name="Kirsch R."/>
            <person name="Pauchet Y."/>
        </authorList>
    </citation>
    <scope>NUCLEOTIDE SEQUENCE</scope>
    <source>
        <strain evidence="3">RBIC_L_NR</strain>
    </source>
</reference>
<name>A0AAV8XIU7_9CUCU</name>
<feature type="transmembrane region" description="Helical" evidence="1">
    <location>
        <begin position="101"/>
        <end position="121"/>
    </location>
</feature>
<feature type="domain" description="PiggyBac transposable element-derived protein" evidence="2">
    <location>
        <begin position="1"/>
        <end position="93"/>
    </location>
</feature>
<dbReference type="Pfam" id="PF13843">
    <property type="entry name" value="DDE_Tnp_1_7"/>
    <property type="match status" value="1"/>
</dbReference>
<keyword evidence="1" id="KW-0472">Membrane</keyword>
<dbReference type="InterPro" id="IPR029526">
    <property type="entry name" value="PGBD"/>
</dbReference>
<accession>A0AAV8XIU7</accession>
<dbReference type="Proteomes" id="UP001162156">
    <property type="component" value="Unassembled WGS sequence"/>
</dbReference>
<proteinExistence type="predicted"/>
<dbReference type="AlphaFoldDB" id="A0AAV8XIU7"/>
<keyword evidence="1" id="KW-1133">Transmembrane helix</keyword>
<keyword evidence="4" id="KW-1185">Reference proteome</keyword>
<sequence length="124" mass="14719">MKRDRFDCLLKFLHLSNNEDPAANGDRLFKVNNIINLICNQFKQTLSPAENIVIDESVVPWRGRLVFRQYLPTKAHKYGVKLYKICTTEGFTYDEYTPEKILQIHLVIIMVIPIKFVWTYYEDF</sequence>
<protein>
    <recommendedName>
        <fullName evidence="2">PiggyBac transposable element-derived protein domain-containing protein</fullName>
    </recommendedName>
</protein>
<organism evidence="3 4">
    <name type="scientific">Rhamnusium bicolor</name>
    <dbReference type="NCBI Taxonomy" id="1586634"/>
    <lineage>
        <taxon>Eukaryota</taxon>
        <taxon>Metazoa</taxon>
        <taxon>Ecdysozoa</taxon>
        <taxon>Arthropoda</taxon>
        <taxon>Hexapoda</taxon>
        <taxon>Insecta</taxon>
        <taxon>Pterygota</taxon>
        <taxon>Neoptera</taxon>
        <taxon>Endopterygota</taxon>
        <taxon>Coleoptera</taxon>
        <taxon>Polyphaga</taxon>
        <taxon>Cucujiformia</taxon>
        <taxon>Chrysomeloidea</taxon>
        <taxon>Cerambycidae</taxon>
        <taxon>Lepturinae</taxon>
        <taxon>Rhagiini</taxon>
        <taxon>Rhamnusium</taxon>
    </lineage>
</organism>
<gene>
    <name evidence="3" type="ORF">NQ314_011354</name>
</gene>
<keyword evidence="1" id="KW-0812">Transmembrane</keyword>
<dbReference type="PANTHER" id="PTHR46599">
    <property type="entry name" value="PIGGYBAC TRANSPOSABLE ELEMENT-DERIVED PROTEIN 4"/>
    <property type="match status" value="1"/>
</dbReference>
<evidence type="ECO:0000313" key="3">
    <source>
        <dbReference type="EMBL" id="KAJ8938757.1"/>
    </source>
</evidence>
<dbReference type="EMBL" id="JANEYF010003158">
    <property type="protein sequence ID" value="KAJ8938757.1"/>
    <property type="molecule type" value="Genomic_DNA"/>
</dbReference>
<evidence type="ECO:0000313" key="4">
    <source>
        <dbReference type="Proteomes" id="UP001162156"/>
    </source>
</evidence>